<sequence length="397" mass="39571">MAIPSLRVVIAPDSFKGTIGARAAAEAIAAGWRLVRPGDDLQILPQADGGEGSLDALAAAVDGARLIGEARSALDGPGVGQWLELPDGVAVVELAACCGLGLYPRPAPLTASTAPLGQTIAAALDSGARRVVVALGGSASTDGGVGALSALGARFVDEASVPIPSGGAGLRSLASIDVTGLRPVPAGGVLLLTDVRNPLLGSRGAANVFAPQKGASSREVRELEDGMTRLATVVRAAAVAADDVAVRPGSGAAGGAGFGLMALWGARSVPGAGQIAALTGLRDILANHDANLVITGEGRVDPTSFEGKVVGTTVELTREAATPGSGCHVAIIAGQIDRRALAAPSANVSTGGIEVLSLTELSGSADSAMSDARHWLAVAGRRLAERYGKPKRPSDQR</sequence>
<dbReference type="SUPFAM" id="SSF110738">
    <property type="entry name" value="Glycerate kinase I"/>
    <property type="match status" value="1"/>
</dbReference>
<keyword evidence="3 4" id="KW-0418">Kinase</keyword>
<dbReference type="GO" id="GO:0008887">
    <property type="term" value="F:glycerate kinase activity"/>
    <property type="evidence" value="ECO:0007669"/>
    <property type="project" value="UniProtKB-UniRule"/>
</dbReference>
<evidence type="ECO:0000256" key="1">
    <source>
        <dbReference type="ARBA" id="ARBA00006284"/>
    </source>
</evidence>
<dbReference type="InterPro" id="IPR018197">
    <property type="entry name" value="Glycerate_kinase_RE-like"/>
</dbReference>
<dbReference type="InterPro" id="IPR018193">
    <property type="entry name" value="Glyc_kinase_flavodox-like_fold"/>
</dbReference>
<dbReference type="InterPro" id="IPR036129">
    <property type="entry name" value="Glycerate_kinase_sf"/>
</dbReference>
<dbReference type="Gene3D" id="3.40.50.10350">
    <property type="entry name" value="Glycerate kinase, domain 1"/>
    <property type="match status" value="1"/>
</dbReference>
<dbReference type="InterPro" id="IPR004381">
    <property type="entry name" value="Glycerate_kinase"/>
</dbReference>
<dbReference type="PANTHER" id="PTHR21599:SF0">
    <property type="entry name" value="GLYCERATE KINASE"/>
    <property type="match status" value="1"/>
</dbReference>
<name>A0A542ZDV7_RARFA</name>
<gene>
    <name evidence="5" type="ORF">FB461_1911</name>
</gene>
<evidence type="ECO:0000256" key="4">
    <source>
        <dbReference type="PIRNR" id="PIRNR006078"/>
    </source>
</evidence>
<comment type="similarity">
    <text evidence="1 4">Belongs to the glycerate kinase type-1 family.</text>
</comment>
<protein>
    <submittedName>
        <fullName evidence="5">Glycerate kinase</fullName>
    </submittedName>
</protein>
<evidence type="ECO:0000313" key="6">
    <source>
        <dbReference type="Proteomes" id="UP000315389"/>
    </source>
</evidence>
<organism evidence="5 6">
    <name type="scientific">Rarobacter faecitabidus</name>
    <dbReference type="NCBI Taxonomy" id="13243"/>
    <lineage>
        <taxon>Bacteria</taxon>
        <taxon>Bacillati</taxon>
        <taxon>Actinomycetota</taxon>
        <taxon>Actinomycetes</taxon>
        <taxon>Micrococcales</taxon>
        <taxon>Rarobacteraceae</taxon>
        <taxon>Rarobacter</taxon>
    </lineage>
</organism>
<comment type="caution">
    <text evidence="5">The sequence shown here is derived from an EMBL/GenBank/DDBJ whole genome shotgun (WGS) entry which is preliminary data.</text>
</comment>
<dbReference type="OrthoDB" id="9774290at2"/>
<dbReference type="NCBIfam" id="TIGR00045">
    <property type="entry name" value="glycerate kinase"/>
    <property type="match status" value="1"/>
</dbReference>
<dbReference type="Pfam" id="PF02595">
    <property type="entry name" value="Gly_kinase"/>
    <property type="match status" value="1"/>
</dbReference>
<evidence type="ECO:0000256" key="2">
    <source>
        <dbReference type="ARBA" id="ARBA00022679"/>
    </source>
</evidence>
<dbReference type="RefSeq" id="WP_142121448.1">
    <property type="nucleotide sequence ID" value="NZ_BAAASV010000002.1"/>
</dbReference>
<dbReference type="Gene3D" id="3.90.1510.10">
    <property type="entry name" value="Glycerate kinase, domain 2"/>
    <property type="match status" value="1"/>
</dbReference>
<dbReference type="PIRSF" id="PIRSF006078">
    <property type="entry name" value="GlxK"/>
    <property type="match status" value="1"/>
</dbReference>
<dbReference type="PANTHER" id="PTHR21599">
    <property type="entry name" value="GLYCERATE KINASE"/>
    <property type="match status" value="1"/>
</dbReference>
<keyword evidence="2 4" id="KW-0808">Transferase</keyword>
<proteinExistence type="inferred from homology"/>
<keyword evidence="6" id="KW-1185">Reference proteome</keyword>
<dbReference type="AlphaFoldDB" id="A0A542ZDV7"/>
<evidence type="ECO:0000256" key="3">
    <source>
        <dbReference type="ARBA" id="ARBA00022777"/>
    </source>
</evidence>
<evidence type="ECO:0000313" key="5">
    <source>
        <dbReference type="EMBL" id="TQL58497.1"/>
    </source>
</evidence>
<dbReference type="GO" id="GO:0031388">
    <property type="term" value="P:organic acid phosphorylation"/>
    <property type="evidence" value="ECO:0007669"/>
    <property type="project" value="UniProtKB-UniRule"/>
</dbReference>
<reference evidence="5 6" key="1">
    <citation type="submission" date="2019-06" db="EMBL/GenBank/DDBJ databases">
        <title>Sequencing the genomes of 1000 actinobacteria strains.</title>
        <authorList>
            <person name="Klenk H.-P."/>
        </authorList>
    </citation>
    <scope>NUCLEOTIDE SEQUENCE [LARGE SCALE GENOMIC DNA]</scope>
    <source>
        <strain evidence="5 6">DSM 4813</strain>
    </source>
</reference>
<dbReference type="EMBL" id="VFOS01000003">
    <property type="protein sequence ID" value="TQL58497.1"/>
    <property type="molecule type" value="Genomic_DNA"/>
</dbReference>
<accession>A0A542ZDV7</accession>
<dbReference type="Proteomes" id="UP000315389">
    <property type="component" value="Unassembled WGS sequence"/>
</dbReference>